<keyword evidence="2" id="KW-1185">Reference proteome</keyword>
<evidence type="ECO:0000313" key="1">
    <source>
        <dbReference type="EMBL" id="KAI3794026.1"/>
    </source>
</evidence>
<dbReference type="EMBL" id="CM042029">
    <property type="protein sequence ID" value="KAI3794026.1"/>
    <property type="molecule type" value="Genomic_DNA"/>
</dbReference>
<gene>
    <name evidence="1" type="ORF">L1987_36651</name>
</gene>
<reference evidence="1 2" key="2">
    <citation type="journal article" date="2022" name="Mol. Ecol. Resour.">
        <title>The genomes of chicory, endive, great burdock and yacon provide insights into Asteraceae paleo-polyploidization history and plant inulin production.</title>
        <authorList>
            <person name="Fan W."/>
            <person name="Wang S."/>
            <person name="Wang H."/>
            <person name="Wang A."/>
            <person name="Jiang F."/>
            <person name="Liu H."/>
            <person name="Zhao H."/>
            <person name="Xu D."/>
            <person name="Zhang Y."/>
        </authorList>
    </citation>
    <scope>NUCLEOTIDE SEQUENCE [LARGE SCALE GENOMIC DNA]</scope>
    <source>
        <strain evidence="2">cv. Yunnan</strain>
        <tissue evidence="1">Leaves</tissue>
    </source>
</reference>
<organism evidence="1 2">
    <name type="scientific">Smallanthus sonchifolius</name>
    <dbReference type="NCBI Taxonomy" id="185202"/>
    <lineage>
        <taxon>Eukaryota</taxon>
        <taxon>Viridiplantae</taxon>
        <taxon>Streptophyta</taxon>
        <taxon>Embryophyta</taxon>
        <taxon>Tracheophyta</taxon>
        <taxon>Spermatophyta</taxon>
        <taxon>Magnoliopsida</taxon>
        <taxon>eudicotyledons</taxon>
        <taxon>Gunneridae</taxon>
        <taxon>Pentapetalae</taxon>
        <taxon>asterids</taxon>
        <taxon>campanulids</taxon>
        <taxon>Asterales</taxon>
        <taxon>Asteraceae</taxon>
        <taxon>Asteroideae</taxon>
        <taxon>Heliantheae alliance</taxon>
        <taxon>Millerieae</taxon>
        <taxon>Smallanthus</taxon>
    </lineage>
</organism>
<reference evidence="2" key="1">
    <citation type="journal article" date="2022" name="Mol. Ecol. Resour.">
        <title>The genomes of chicory, endive, great burdock and yacon provide insights into Asteraceae palaeo-polyploidization history and plant inulin production.</title>
        <authorList>
            <person name="Fan W."/>
            <person name="Wang S."/>
            <person name="Wang H."/>
            <person name="Wang A."/>
            <person name="Jiang F."/>
            <person name="Liu H."/>
            <person name="Zhao H."/>
            <person name="Xu D."/>
            <person name="Zhang Y."/>
        </authorList>
    </citation>
    <scope>NUCLEOTIDE SEQUENCE [LARGE SCALE GENOMIC DNA]</scope>
    <source>
        <strain evidence="2">cv. Yunnan</strain>
    </source>
</reference>
<accession>A0ACB9HFE1</accession>
<name>A0ACB9HFE1_9ASTR</name>
<comment type="caution">
    <text evidence="1">The sequence shown here is derived from an EMBL/GenBank/DDBJ whole genome shotgun (WGS) entry which is preliminary data.</text>
</comment>
<protein>
    <submittedName>
        <fullName evidence="1">Uncharacterized protein</fullName>
    </submittedName>
</protein>
<proteinExistence type="predicted"/>
<evidence type="ECO:0000313" key="2">
    <source>
        <dbReference type="Proteomes" id="UP001056120"/>
    </source>
</evidence>
<dbReference type="Proteomes" id="UP001056120">
    <property type="component" value="Linkage Group LG12"/>
</dbReference>
<sequence length="88" mass="10066">MFHVLPAQTTGFCLLCMFWENLLCIVCLNCWFSLVFINENPKLLGFVTSEKARGVRCKRRYGNLVTGRVLTRLEASCLAEVMLQVLHV</sequence>